<dbReference type="PANTHER" id="PTHR47955:SF19">
    <property type="entry name" value="CYTOCHROME P450 71A9-LIKE ISOFORM X1"/>
    <property type="match status" value="1"/>
</dbReference>
<evidence type="ECO:0000313" key="11">
    <source>
        <dbReference type="Proteomes" id="UP001151287"/>
    </source>
</evidence>
<evidence type="ECO:0000256" key="9">
    <source>
        <dbReference type="RuleBase" id="RU000461"/>
    </source>
</evidence>
<dbReference type="PANTHER" id="PTHR47955">
    <property type="entry name" value="CYTOCHROME P450 FAMILY 71 PROTEIN"/>
    <property type="match status" value="1"/>
</dbReference>
<reference evidence="10" key="1">
    <citation type="journal article" date="2022" name="Cell">
        <title>Repeat-based holocentromeres influence genome architecture and karyotype evolution.</title>
        <authorList>
            <person name="Hofstatter P.G."/>
            <person name="Thangavel G."/>
            <person name="Lux T."/>
            <person name="Neumann P."/>
            <person name="Vondrak T."/>
            <person name="Novak P."/>
            <person name="Zhang M."/>
            <person name="Costa L."/>
            <person name="Castellani M."/>
            <person name="Scott A."/>
            <person name="Toegelov H."/>
            <person name="Fuchs J."/>
            <person name="Mata-Sucre Y."/>
            <person name="Dias Y."/>
            <person name="Vanzela A.L.L."/>
            <person name="Huettel B."/>
            <person name="Almeida C.C.S."/>
            <person name="Simkova H."/>
            <person name="Souza G."/>
            <person name="Pedrosa-Harand A."/>
            <person name="Macas J."/>
            <person name="Mayer K.F.X."/>
            <person name="Houben A."/>
            <person name="Marques A."/>
        </authorList>
    </citation>
    <scope>NUCLEOTIDE SEQUENCE</scope>
    <source>
        <strain evidence="10">RhyBre1mFocal</strain>
    </source>
</reference>
<comment type="caution">
    <text evidence="10">The sequence shown here is derived from an EMBL/GenBank/DDBJ whole genome shotgun (WGS) entry which is preliminary data.</text>
</comment>
<dbReference type="InterPro" id="IPR036396">
    <property type="entry name" value="Cyt_P450_sf"/>
</dbReference>
<dbReference type="GO" id="GO:0016705">
    <property type="term" value="F:oxidoreductase activity, acting on paired donors, with incorporation or reduction of molecular oxygen"/>
    <property type="evidence" value="ECO:0007669"/>
    <property type="project" value="InterPro"/>
</dbReference>
<keyword evidence="11" id="KW-1185">Reference proteome</keyword>
<evidence type="ECO:0000256" key="5">
    <source>
        <dbReference type="ARBA" id="ARBA00023002"/>
    </source>
</evidence>
<sequence>MVLLPVLCITVCCFLFLHLLHWRCSVTKAAKHLPPSPAKLPLIGNLHQLGSLPHRSLHDMSKKYGPIMLLHFGNMPTLVISTADLAAEVLKAQDHIFSSRPVLKVPRRLFYGGKDIAFAPYGEYWRQCRKLAVLHLLSSKKVQSFRHIREEELSKVIDLVSSKHTLGPIDMTDVFSFLAKQTISRIIIGQSSGKEDWYKEIEAVIKECSLMMGSFYPGDYFAWLPWLSHVTGLERKLNKTCEWADRVLETIMEKRTKEMSGGEAEECFVDIMLNIMEDESTDIYLGRDNIKAIVMDTFGAGTESTFLTMNWVMSELIRNPQVMEKLQEQIRSIAGSRSQIQEDDLTEMAYLKAVIKEALRLHPPGPLLVPREVIQDTTIRGYHIPCGALVLVNAWAIGRDPKVWDNPNDFRPDRFLGSTSRVDYKGDDFKLIPFGGGRRACPGIGFAMPIVELAIANLLLKFDWLPDVGKAEEMNMDEVFGLTLSKKTTLYALATPHESMTN</sequence>
<dbReference type="Pfam" id="PF00067">
    <property type="entry name" value="p450"/>
    <property type="match status" value="1"/>
</dbReference>
<comment type="cofactor">
    <cofactor evidence="1 8">
        <name>heme</name>
        <dbReference type="ChEBI" id="CHEBI:30413"/>
    </cofactor>
</comment>
<evidence type="ECO:0000256" key="2">
    <source>
        <dbReference type="ARBA" id="ARBA00010617"/>
    </source>
</evidence>
<proteinExistence type="inferred from homology"/>
<dbReference type="GO" id="GO:0020037">
    <property type="term" value="F:heme binding"/>
    <property type="evidence" value="ECO:0007669"/>
    <property type="project" value="InterPro"/>
</dbReference>
<dbReference type="AlphaFoldDB" id="A0A9Q0HLI6"/>
<feature type="binding site" description="axial binding residue" evidence="8">
    <location>
        <position position="441"/>
    </location>
    <ligand>
        <name>heme</name>
        <dbReference type="ChEBI" id="CHEBI:30413"/>
    </ligand>
    <ligandPart>
        <name>Fe</name>
        <dbReference type="ChEBI" id="CHEBI:18248"/>
    </ligandPart>
</feature>
<keyword evidence="6 8" id="KW-0408">Iron</keyword>
<dbReference type="PROSITE" id="PS00086">
    <property type="entry name" value="CYTOCHROME_P450"/>
    <property type="match status" value="1"/>
</dbReference>
<keyword evidence="5 9" id="KW-0560">Oxidoreductase</keyword>
<dbReference type="InterPro" id="IPR017972">
    <property type="entry name" value="Cyt_P450_CS"/>
</dbReference>
<dbReference type="EMBL" id="JAMQYH010000004">
    <property type="protein sequence ID" value="KAJ1690731.1"/>
    <property type="molecule type" value="Genomic_DNA"/>
</dbReference>
<dbReference type="Proteomes" id="UP001151287">
    <property type="component" value="Unassembled WGS sequence"/>
</dbReference>
<dbReference type="SUPFAM" id="SSF48264">
    <property type="entry name" value="Cytochrome P450"/>
    <property type="match status" value="1"/>
</dbReference>
<dbReference type="PRINTS" id="PR00463">
    <property type="entry name" value="EP450I"/>
</dbReference>
<protein>
    <recommendedName>
        <fullName evidence="12">Cytochrome P450</fullName>
    </recommendedName>
</protein>
<comment type="similarity">
    <text evidence="2 9">Belongs to the cytochrome P450 family.</text>
</comment>
<evidence type="ECO:0000256" key="3">
    <source>
        <dbReference type="ARBA" id="ARBA00022617"/>
    </source>
</evidence>
<keyword evidence="7 9" id="KW-0503">Monooxygenase</keyword>
<dbReference type="FunFam" id="1.10.630.10:FF:000011">
    <property type="entry name" value="Cytochrome P450 83B1"/>
    <property type="match status" value="1"/>
</dbReference>
<dbReference type="PRINTS" id="PR00385">
    <property type="entry name" value="P450"/>
</dbReference>
<name>A0A9Q0HLI6_9POAL</name>
<keyword evidence="4 8" id="KW-0479">Metal-binding</keyword>
<dbReference type="GO" id="GO:0004497">
    <property type="term" value="F:monooxygenase activity"/>
    <property type="evidence" value="ECO:0007669"/>
    <property type="project" value="UniProtKB-KW"/>
</dbReference>
<dbReference type="InterPro" id="IPR001128">
    <property type="entry name" value="Cyt_P450"/>
</dbReference>
<evidence type="ECO:0000256" key="4">
    <source>
        <dbReference type="ARBA" id="ARBA00022723"/>
    </source>
</evidence>
<dbReference type="GO" id="GO:0005506">
    <property type="term" value="F:iron ion binding"/>
    <property type="evidence" value="ECO:0007669"/>
    <property type="project" value="InterPro"/>
</dbReference>
<accession>A0A9Q0HLI6</accession>
<evidence type="ECO:0000256" key="8">
    <source>
        <dbReference type="PIRSR" id="PIRSR602401-1"/>
    </source>
</evidence>
<evidence type="ECO:0000256" key="1">
    <source>
        <dbReference type="ARBA" id="ARBA00001971"/>
    </source>
</evidence>
<organism evidence="10 11">
    <name type="scientific">Rhynchospora breviuscula</name>
    <dbReference type="NCBI Taxonomy" id="2022672"/>
    <lineage>
        <taxon>Eukaryota</taxon>
        <taxon>Viridiplantae</taxon>
        <taxon>Streptophyta</taxon>
        <taxon>Embryophyta</taxon>
        <taxon>Tracheophyta</taxon>
        <taxon>Spermatophyta</taxon>
        <taxon>Magnoliopsida</taxon>
        <taxon>Liliopsida</taxon>
        <taxon>Poales</taxon>
        <taxon>Cyperaceae</taxon>
        <taxon>Cyperoideae</taxon>
        <taxon>Rhynchosporeae</taxon>
        <taxon>Rhynchospora</taxon>
    </lineage>
</organism>
<dbReference type="InterPro" id="IPR002401">
    <property type="entry name" value="Cyt_P450_E_grp-I"/>
</dbReference>
<keyword evidence="3 8" id="KW-0349">Heme</keyword>
<dbReference type="CDD" id="cd11072">
    <property type="entry name" value="CYP71-like"/>
    <property type="match status" value="1"/>
</dbReference>
<evidence type="ECO:0000313" key="10">
    <source>
        <dbReference type="EMBL" id="KAJ1690731.1"/>
    </source>
</evidence>
<dbReference type="Gene3D" id="1.10.630.10">
    <property type="entry name" value="Cytochrome P450"/>
    <property type="match status" value="1"/>
</dbReference>
<evidence type="ECO:0000256" key="6">
    <source>
        <dbReference type="ARBA" id="ARBA00023004"/>
    </source>
</evidence>
<gene>
    <name evidence="10" type="ORF">LUZ63_014886</name>
</gene>
<evidence type="ECO:0008006" key="12">
    <source>
        <dbReference type="Google" id="ProtNLM"/>
    </source>
</evidence>
<dbReference type="OrthoDB" id="1470350at2759"/>
<evidence type="ECO:0000256" key="7">
    <source>
        <dbReference type="ARBA" id="ARBA00023033"/>
    </source>
</evidence>